<sequence length="160" mass="17972">MKACIYPGTFDPITNGHIDVIKRATKIFDNVIVAVAKSESKNPFFSLDDRIKMAKISTKDFLNVEVVGFENLLVDFAKSRDINTVIRGLRAVSDFEYELQIGYANASLWDKFETVYLMPSLKNAFISSSIVRSVLKHNGDVSKLVPSEILAFLGENRQCM</sequence>
<dbReference type="Proteomes" id="UP000503264">
    <property type="component" value="Chromosome"/>
</dbReference>
<keyword evidence="1 9" id="KW-0963">Cytoplasm</keyword>
<reference evidence="11 12" key="1">
    <citation type="submission" date="2016-07" db="EMBL/GenBank/DDBJ databases">
        <title>Comparative genomics of the Campylobacter concisus group.</title>
        <authorList>
            <person name="Miller W.G."/>
            <person name="Yee E."/>
            <person name="Chapman M.H."/>
            <person name="Huynh S."/>
            <person name="Bono J.L."/>
            <person name="On S.L.W."/>
            <person name="StLeger J."/>
            <person name="Foster G."/>
            <person name="Parker C.T."/>
        </authorList>
    </citation>
    <scope>NUCLEOTIDE SEQUENCE [LARGE SCALE GENOMIC DNA]</scope>
    <source>
        <strain evidence="11 12">CCUG 21559</strain>
    </source>
</reference>
<evidence type="ECO:0000256" key="5">
    <source>
        <dbReference type="ARBA" id="ARBA00022840"/>
    </source>
</evidence>
<dbReference type="NCBIfam" id="TIGR00125">
    <property type="entry name" value="cyt_tran_rel"/>
    <property type="match status" value="1"/>
</dbReference>
<feature type="binding site" evidence="9">
    <location>
        <begin position="88"/>
        <end position="90"/>
    </location>
    <ligand>
        <name>ATP</name>
        <dbReference type="ChEBI" id="CHEBI:30616"/>
    </ligand>
</feature>
<comment type="pathway">
    <text evidence="9">Cofactor biosynthesis; coenzyme A biosynthesis; CoA from (R)-pantothenate: step 4/5.</text>
</comment>
<keyword evidence="3 9" id="KW-0548">Nucleotidyltransferase</keyword>
<evidence type="ECO:0000256" key="2">
    <source>
        <dbReference type="ARBA" id="ARBA00022679"/>
    </source>
</evidence>
<dbReference type="GO" id="GO:0005524">
    <property type="term" value="F:ATP binding"/>
    <property type="evidence" value="ECO:0007669"/>
    <property type="project" value="UniProtKB-KW"/>
</dbReference>
<proteinExistence type="inferred from homology"/>
<dbReference type="GO" id="GO:0004595">
    <property type="term" value="F:pantetheine-phosphate adenylyltransferase activity"/>
    <property type="evidence" value="ECO:0007669"/>
    <property type="project" value="UniProtKB-UniRule"/>
</dbReference>
<evidence type="ECO:0000256" key="1">
    <source>
        <dbReference type="ARBA" id="ARBA00022490"/>
    </source>
</evidence>
<dbReference type="NCBIfam" id="TIGR01510">
    <property type="entry name" value="coaD_prev_kdtB"/>
    <property type="match status" value="1"/>
</dbReference>
<keyword evidence="6 9" id="KW-0460">Magnesium</keyword>
<evidence type="ECO:0000259" key="10">
    <source>
        <dbReference type="Pfam" id="PF01467"/>
    </source>
</evidence>
<feature type="domain" description="Cytidyltransferase-like" evidence="10">
    <location>
        <begin position="5"/>
        <end position="133"/>
    </location>
</feature>
<comment type="catalytic activity">
    <reaction evidence="8 9">
        <text>(R)-4'-phosphopantetheine + ATP + H(+) = 3'-dephospho-CoA + diphosphate</text>
        <dbReference type="Rhea" id="RHEA:19801"/>
        <dbReference type="ChEBI" id="CHEBI:15378"/>
        <dbReference type="ChEBI" id="CHEBI:30616"/>
        <dbReference type="ChEBI" id="CHEBI:33019"/>
        <dbReference type="ChEBI" id="CHEBI:57328"/>
        <dbReference type="ChEBI" id="CHEBI:61723"/>
        <dbReference type="EC" id="2.7.7.3"/>
    </reaction>
</comment>
<feature type="binding site" evidence="9">
    <location>
        <begin position="9"/>
        <end position="10"/>
    </location>
    <ligand>
        <name>ATP</name>
        <dbReference type="ChEBI" id="CHEBI:30616"/>
    </ligand>
</feature>
<dbReference type="PANTHER" id="PTHR21342:SF1">
    <property type="entry name" value="PHOSPHOPANTETHEINE ADENYLYLTRANSFERASE"/>
    <property type="match status" value="1"/>
</dbReference>
<dbReference type="Pfam" id="PF01467">
    <property type="entry name" value="CTP_transf_like"/>
    <property type="match status" value="1"/>
</dbReference>
<comment type="subunit">
    <text evidence="9">Homohexamer.</text>
</comment>
<comment type="similarity">
    <text evidence="9">Belongs to the bacterial CoaD family.</text>
</comment>
<dbReference type="InterPro" id="IPR004821">
    <property type="entry name" value="Cyt_trans-like"/>
</dbReference>
<dbReference type="HAMAP" id="MF_00151">
    <property type="entry name" value="PPAT_bact"/>
    <property type="match status" value="1"/>
</dbReference>
<organism evidence="11 12">
    <name type="scientific">Campylobacter mucosalis CCUG 21559</name>
    <dbReference type="NCBI Taxonomy" id="1032067"/>
    <lineage>
        <taxon>Bacteria</taxon>
        <taxon>Pseudomonadati</taxon>
        <taxon>Campylobacterota</taxon>
        <taxon>Epsilonproteobacteria</taxon>
        <taxon>Campylobacterales</taxon>
        <taxon>Campylobacteraceae</taxon>
        <taxon>Campylobacter</taxon>
    </lineage>
</organism>
<dbReference type="GO" id="GO:0015937">
    <property type="term" value="P:coenzyme A biosynthetic process"/>
    <property type="evidence" value="ECO:0007669"/>
    <property type="project" value="UniProtKB-UniRule"/>
</dbReference>
<feature type="binding site" evidence="9">
    <location>
        <position position="98"/>
    </location>
    <ligand>
        <name>ATP</name>
        <dbReference type="ChEBI" id="CHEBI:30616"/>
    </ligand>
</feature>
<dbReference type="EC" id="2.7.7.3" evidence="9"/>
<dbReference type="PANTHER" id="PTHR21342">
    <property type="entry name" value="PHOSPHOPANTETHEINE ADENYLYLTRANSFERASE"/>
    <property type="match status" value="1"/>
</dbReference>
<keyword evidence="12" id="KW-1185">Reference proteome</keyword>
<dbReference type="Gene3D" id="3.40.50.620">
    <property type="entry name" value="HUPs"/>
    <property type="match status" value="1"/>
</dbReference>
<gene>
    <name evidence="9 11" type="primary">coaD</name>
    <name evidence="11" type="ORF">CMUC_1324</name>
</gene>
<feature type="binding site" evidence="9">
    <location>
        <begin position="123"/>
        <end position="129"/>
    </location>
    <ligand>
        <name>ATP</name>
        <dbReference type="ChEBI" id="CHEBI:30616"/>
    </ligand>
</feature>
<feature type="binding site" evidence="9">
    <location>
        <position position="9"/>
    </location>
    <ligand>
        <name>substrate</name>
    </ligand>
</feature>
<keyword evidence="2 9" id="KW-0808">Transferase</keyword>
<feature type="site" description="Transition state stabilizer" evidence="9">
    <location>
        <position position="17"/>
    </location>
</feature>
<evidence type="ECO:0000256" key="9">
    <source>
        <dbReference type="HAMAP-Rule" id="MF_00151"/>
    </source>
</evidence>
<comment type="subcellular location">
    <subcellularLocation>
        <location evidence="9">Cytoplasm</location>
    </subcellularLocation>
</comment>
<keyword evidence="7 9" id="KW-0173">Coenzyme A biosynthesis</keyword>
<evidence type="ECO:0000256" key="4">
    <source>
        <dbReference type="ARBA" id="ARBA00022741"/>
    </source>
</evidence>
<dbReference type="AlphaFoldDB" id="A0A6G5QHL0"/>
<feature type="binding site" evidence="9">
    <location>
        <position position="87"/>
    </location>
    <ligand>
        <name>substrate</name>
    </ligand>
</feature>
<dbReference type="SUPFAM" id="SSF52374">
    <property type="entry name" value="Nucleotidylyl transferase"/>
    <property type="match status" value="1"/>
</dbReference>
<evidence type="ECO:0000313" key="11">
    <source>
        <dbReference type="EMBL" id="QCD45089.1"/>
    </source>
</evidence>
<protein>
    <recommendedName>
        <fullName evidence="9">Phosphopantetheine adenylyltransferase</fullName>
        <ecNumber evidence="9">2.7.7.3</ecNumber>
    </recommendedName>
    <alternativeName>
        <fullName evidence="9">Dephospho-CoA pyrophosphorylase</fullName>
    </alternativeName>
    <alternativeName>
        <fullName evidence="9">Pantetheine-phosphate adenylyltransferase</fullName>
        <shortName evidence="9">PPAT</shortName>
    </alternativeName>
</protein>
<evidence type="ECO:0000256" key="8">
    <source>
        <dbReference type="ARBA" id="ARBA00029346"/>
    </source>
</evidence>
<comment type="cofactor">
    <cofactor evidence="9">
        <name>Mg(2+)</name>
        <dbReference type="ChEBI" id="CHEBI:18420"/>
    </cofactor>
</comment>
<dbReference type="GO" id="GO:0005737">
    <property type="term" value="C:cytoplasm"/>
    <property type="evidence" value="ECO:0007669"/>
    <property type="project" value="UniProtKB-SubCell"/>
</dbReference>
<dbReference type="InterPro" id="IPR001980">
    <property type="entry name" value="PPAT"/>
</dbReference>
<dbReference type="RefSeq" id="WP_171993939.1">
    <property type="nucleotide sequence ID" value="NZ_CP012542.1"/>
</dbReference>
<dbReference type="EMBL" id="CP012542">
    <property type="protein sequence ID" value="QCD45089.1"/>
    <property type="molecule type" value="Genomic_DNA"/>
</dbReference>
<feature type="binding site" evidence="9">
    <location>
        <position position="73"/>
    </location>
    <ligand>
        <name>substrate</name>
    </ligand>
</feature>
<feature type="binding site" evidence="9">
    <location>
        <position position="17"/>
    </location>
    <ligand>
        <name>ATP</name>
        <dbReference type="ChEBI" id="CHEBI:30616"/>
    </ligand>
</feature>
<evidence type="ECO:0000256" key="6">
    <source>
        <dbReference type="ARBA" id="ARBA00022842"/>
    </source>
</evidence>
<keyword evidence="4 9" id="KW-0547">Nucleotide-binding</keyword>
<name>A0A6G5QHL0_9BACT</name>
<dbReference type="CDD" id="cd02163">
    <property type="entry name" value="PPAT"/>
    <property type="match status" value="1"/>
</dbReference>
<evidence type="ECO:0000256" key="3">
    <source>
        <dbReference type="ARBA" id="ARBA00022695"/>
    </source>
</evidence>
<comment type="function">
    <text evidence="9">Reversibly transfers an adenylyl group from ATP to 4'-phosphopantetheine, yielding dephospho-CoA (dPCoA) and pyrophosphate.</text>
</comment>
<evidence type="ECO:0000313" key="12">
    <source>
        <dbReference type="Proteomes" id="UP000503264"/>
    </source>
</evidence>
<dbReference type="UniPathway" id="UPA00241">
    <property type="reaction ID" value="UER00355"/>
</dbReference>
<keyword evidence="5 9" id="KW-0067">ATP-binding</keyword>
<accession>A0A6G5QHL0</accession>
<dbReference type="PRINTS" id="PR01020">
    <property type="entry name" value="LPSBIOSNTHSS"/>
</dbReference>
<dbReference type="InterPro" id="IPR014729">
    <property type="entry name" value="Rossmann-like_a/b/a_fold"/>
</dbReference>
<feature type="binding site" evidence="9">
    <location>
        <position position="41"/>
    </location>
    <ligand>
        <name>substrate</name>
    </ligand>
</feature>
<evidence type="ECO:0000256" key="7">
    <source>
        <dbReference type="ARBA" id="ARBA00022993"/>
    </source>
</evidence>